<dbReference type="Proteomes" id="UP000587586">
    <property type="component" value="Unassembled WGS sequence"/>
</dbReference>
<organism evidence="1 2">
    <name type="scientific">Geomonas limicola</name>
    <dbReference type="NCBI Taxonomy" id="2740186"/>
    <lineage>
        <taxon>Bacteria</taxon>
        <taxon>Pseudomonadati</taxon>
        <taxon>Thermodesulfobacteriota</taxon>
        <taxon>Desulfuromonadia</taxon>
        <taxon>Geobacterales</taxon>
        <taxon>Geobacteraceae</taxon>
        <taxon>Geomonas</taxon>
    </lineage>
</organism>
<gene>
    <name evidence="1" type="ORF">GMLC_36120</name>
</gene>
<reference evidence="2" key="1">
    <citation type="submission" date="2020-06" db="EMBL/GenBank/DDBJ databases">
        <title>Draft genomic sequecing of Geomonas sp. Red745.</title>
        <authorList>
            <person name="Itoh H."/>
            <person name="Xu Z.X."/>
            <person name="Ushijima N."/>
            <person name="Masuda Y."/>
            <person name="Shiratori Y."/>
            <person name="Senoo K."/>
        </authorList>
    </citation>
    <scope>NUCLEOTIDE SEQUENCE [LARGE SCALE GENOMIC DNA]</scope>
    <source>
        <strain evidence="2">Red745</strain>
    </source>
</reference>
<dbReference type="RefSeq" id="WP_183362624.1">
    <property type="nucleotide sequence ID" value="NZ_BLXZ01000008.1"/>
</dbReference>
<evidence type="ECO:0000313" key="2">
    <source>
        <dbReference type="Proteomes" id="UP000587586"/>
    </source>
</evidence>
<proteinExistence type="predicted"/>
<name>A0A6V8NEN4_9BACT</name>
<evidence type="ECO:0000313" key="1">
    <source>
        <dbReference type="EMBL" id="GFO70033.1"/>
    </source>
</evidence>
<keyword evidence="2" id="KW-1185">Reference proteome</keyword>
<comment type="caution">
    <text evidence="1">The sequence shown here is derived from an EMBL/GenBank/DDBJ whole genome shotgun (WGS) entry which is preliminary data.</text>
</comment>
<accession>A0A6V8NEN4</accession>
<protein>
    <submittedName>
        <fullName evidence="1">Uncharacterized protein</fullName>
    </submittedName>
</protein>
<sequence length="240" mass="27901">MFKAVVKGKAGRIQLENGSSLSWRDLFRKREDLLTATFFGRLRYLSQAGEQKVLALLLDQDAATRAGAIKHIEFWPKFSKEDQGYVEPDVLMICENACVLVEVKPPFGGDQHIGQWKHEITQATKEWAADGLFTGDDQWQLHFLALGRNVPEWKVNARSLEEKFSQWKLRVHTQEWLPLRDCIAKICEQEAGRDRFIYQDWLEALQLFGVSKRLLPFSEMEMMDKVTMDVKHLFMGWEPL</sequence>
<dbReference type="AlphaFoldDB" id="A0A6V8NEN4"/>
<dbReference type="EMBL" id="BLXZ01000008">
    <property type="protein sequence ID" value="GFO70033.1"/>
    <property type="molecule type" value="Genomic_DNA"/>
</dbReference>